<proteinExistence type="predicted"/>
<dbReference type="EMBL" id="CP097649">
    <property type="protein sequence ID" value="URI13949.1"/>
    <property type="molecule type" value="Genomic_DNA"/>
</dbReference>
<evidence type="ECO:0008006" key="4">
    <source>
        <dbReference type="Google" id="ProtNLM"/>
    </source>
</evidence>
<dbReference type="PROSITE" id="PS51257">
    <property type="entry name" value="PROKAR_LIPOPROTEIN"/>
    <property type="match status" value="1"/>
</dbReference>
<feature type="region of interest" description="Disordered" evidence="1">
    <location>
        <begin position="220"/>
        <end position="240"/>
    </location>
</feature>
<accession>A0ABY4SI54</accession>
<evidence type="ECO:0000313" key="2">
    <source>
        <dbReference type="EMBL" id="URI13949.1"/>
    </source>
</evidence>
<sequence length="240" mass="24102">MELRIVIMAVLVAGAGACSGKDEAAPQASEAPAASAWIQPPRIDALAADGTDRLVRGAAGPGARVVLRGADGEAVAAAADSKGRFELRIPAPSAPVLLTPEVQIGEDASVSPDRLVLIPGGPAALIAAGEATRRLDAAGPLDAIDSDGAALQIVGRASPQGAPPTVVVDGAPEAVTRLSDGRWRVLVSGGGARSIVVGGRTYAYPGVGAPEGTTLARAGNGWRIGWPTPPQGRQESWLPD</sequence>
<dbReference type="Proteomes" id="UP001055429">
    <property type="component" value="Chromosome"/>
</dbReference>
<evidence type="ECO:0000313" key="3">
    <source>
        <dbReference type="Proteomes" id="UP001055429"/>
    </source>
</evidence>
<keyword evidence="3" id="KW-1185">Reference proteome</keyword>
<organism evidence="2 3">
    <name type="scientific">Brevundimonas albigilva</name>
    <dbReference type="NCBI Taxonomy" id="1312364"/>
    <lineage>
        <taxon>Bacteria</taxon>
        <taxon>Pseudomonadati</taxon>
        <taxon>Pseudomonadota</taxon>
        <taxon>Alphaproteobacteria</taxon>
        <taxon>Caulobacterales</taxon>
        <taxon>Caulobacteraceae</taxon>
        <taxon>Brevundimonas</taxon>
    </lineage>
</organism>
<evidence type="ECO:0000256" key="1">
    <source>
        <dbReference type="SAM" id="MobiDB-lite"/>
    </source>
</evidence>
<protein>
    <recommendedName>
        <fullName evidence="4">Bacterial Ig domain-containing protein</fullName>
    </recommendedName>
</protein>
<name>A0ABY4SI54_9CAUL</name>
<dbReference type="RefSeq" id="WP_250201297.1">
    <property type="nucleotide sequence ID" value="NZ_CP097649.1"/>
</dbReference>
<reference evidence="2" key="1">
    <citation type="submission" date="2022-05" db="EMBL/GenBank/DDBJ databases">
        <title>Brevundimonas albigilva TT17 genome sequence.</title>
        <authorList>
            <person name="Lee K."/>
            <person name="Son H."/>
        </authorList>
    </citation>
    <scope>NUCLEOTIDE SEQUENCE</scope>
    <source>
        <strain evidence="2">TT17</strain>
    </source>
</reference>
<gene>
    <name evidence="2" type="ORF">M8231_08900</name>
</gene>